<dbReference type="SUPFAM" id="SSF49401">
    <property type="entry name" value="Bacterial adhesins"/>
    <property type="match status" value="1"/>
</dbReference>
<sequence>MNKNLIAVAVLVTSAFTTNVFASNGEISFKGAIIPNPCDVTTDTANQVVQLGTIGVNAFKFTGDTAATRNFSIKLTNCPTTVTNAAVVFEGTGTGPVANDNSALALTDAPDVATGVGVQIVDAQNQVVKMREDSSAYPLLSGTAVNTLSFSASYVSTAATVTSGSANAVTNFTITYP</sequence>
<dbReference type="KEGG" id="sfo:Z042_06320"/>
<dbReference type="Proteomes" id="UP000019030">
    <property type="component" value="Chromosome"/>
</dbReference>
<dbReference type="InterPro" id="IPR050263">
    <property type="entry name" value="Bact_Fimbrial_Adh_Pro"/>
</dbReference>
<reference evidence="7 8" key="2">
    <citation type="submission" date="2015-03" db="EMBL/GenBank/DDBJ databases">
        <authorList>
            <person name="Chan K.-G."/>
        </authorList>
    </citation>
    <scope>NUCLEOTIDE SEQUENCE [LARGE SCALE GENOMIC DNA]</scope>
    <source>
        <strain evidence="7 8">RB-25</strain>
    </source>
</reference>
<reference evidence="7 8" key="1">
    <citation type="submission" date="2014-01" db="EMBL/GenBank/DDBJ databases">
        <title>Isolation of Serratia multitudinisentens RB-25 from Ex-Landfill site.</title>
        <authorList>
            <person name="Robson E.H.J."/>
        </authorList>
    </citation>
    <scope>NUCLEOTIDE SEQUENCE [LARGE SCALE GENOMIC DNA]</scope>
    <source>
        <strain evidence="7 8">RB-25</strain>
    </source>
</reference>
<evidence type="ECO:0000313" key="7">
    <source>
        <dbReference type="EMBL" id="AHG19275.1"/>
    </source>
</evidence>
<dbReference type="InterPro" id="IPR000259">
    <property type="entry name" value="Adhesion_dom_fimbrial"/>
</dbReference>
<organism evidence="7 8">
    <name type="scientific">Chania multitudinisentens RB-25</name>
    <dbReference type="NCBI Taxonomy" id="1441930"/>
    <lineage>
        <taxon>Bacteria</taxon>
        <taxon>Pseudomonadati</taxon>
        <taxon>Pseudomonadota</taxon>
        <taxon>Gammaproteobacteria</taxon>
        <taxon>Enterobacterales</taxon>
        <taxon>Yersiniaceae</taxon>
        <taxon>Chania</taxon>
    </lineage>
</organism>
<evidence type="ECO:0000256" key="3">
    <source>
        <dbReference type="ARBA" id="ARBA00022729"/>
    </source>
</evidence>
<gene>
    <name evidence="7" type="ORF">Z042_06320</name>
</gene>
<keyword evidence="8" id="KW-1185">Reference proteome</keyword>
<dbReference type="AlphaFoldDB" id="W0LBC0"/>
<accession>W0LBC0</accession>
<evidence type="ECO:0000259" key="6">
    <source>
        <dbReference type="Pfam" id="PF00419"/>
    </source>
</evidence>
<feature type="signal peptide" evidence="5">
    <location>
        <begin position="1"/>
        <end position="22"/>
    </location>
</feature>
<dbReference type="Pfam" id="PF00419">
    <property type="entry name" value="Fimbrial"/>
    <property type="match status" value="1"/>
</dbReference>
<dbReference type="HOGENOM" id="CLU_088965_0_3_6"/>
<feature type="chain" id="PRO_5004791819" description="Fimbrial-type adhesion domain-containing protein" evidence="5">
    <location>
        <begin position="23"/>
        <end position="177"/>
    </location>
</feature>
<evidence type="ECO:0000256" key="2">
    <source>
        <dbReference type="ARBA" id="ARBA00006671"/>
    </source>
</evidence>
<dbReference type="GO" id="GO:0009289">
    <property type="term" value="C:pilus"/>
    <property type="evidence" value="ECO:0007669"/>
    <property type="project" value="UniProtKB-SubCell"/>
</dbReference>
<proteinExistence type="inferred from homology"/>
<name>W0LBC0_9GAMM</name>
<dbReference type="EMBL" id="CP007044">
    <property type="protein sequence ID" value="AHG19275.1"/>
    <property type="molecule type" value="Genomic_DNA"/>
</dbReference>
<dbReference type="GO" id="GO:0043709">
    <property type="term" value="P:cell adhesion involved in single-species biofilm formation"/>
    <property type="evidence" value="ECO:0007669"/>
    <property type="project" value="TreeGrafter"/>
</dbReference>
<dbReference type="RefSeq" id="WP_024910088.1">
    <property type="nucleotide sequence ID" value="NZ_CP007044.2"/>
</dbReference>
<evidence type="ECO:0000313" key="8">
    <source>
        <dbReference type="Proteomes" id="UP000019030"/>
    </source>
</evidence>
<dbReference type="InterPro" id="IPR008966">
    <property type="entry name" value="Adhesion_dom_sf"/>
</dbReference>
<keyword evidence="4" id="KW-0281">Fimbrium</keyword>
<dbReference type="OrthoDB" id="6466381at2"/>
<comment type="similarity">
    <text evidence="2">Belongs to the fimbrial protein family.</text>
</comment>
<comment type="subcellular location">
    <subcellularLocation>
        <location evidence="1">Fimbrium</location>
    </subcellularLocation>
</comment>
<evidence type="ECO:0000256" key="5">
    <source>
        <dbReference type="SAM" id="SignalP"/>
    </source>
</evidence>
<evidence type="ECO:0000256" key="4">
    <source>
        <dbReference type="ARBA" id="ARBA00023263"/>
    </source>
</evidence>
<dbReference type="InterPro" id="IPR036937">
    <property type="entry name" value="Adhesion_dom_fimbrial_sf"/>
</dbReference>
<feature type="domain" description="Fimbrial-type adhesion" evidence="6">
    <location>
        <begin position="27"/>
        <end position="176"/>
    </location>
</feature>
<dbReference type="Gene3D" id="2.60.40.1090">
    <property type="entry name" value="Fimbrial-type adhesion domain"/>
    <property type="match status" value="1"/>
</dbReference>
<evidence type="ECO:0000256" key="1">
    <source>
        <dbReference type="ARBA" id="ARBA00004561"/>
    </source>
</evidence>
<dbReference type="PANTHER" id="PTHR33420:SF3">
    <property type="entry name" value="FIMBRIAL SUBUNIT ELFA"/>
    <property type="match status" value="1"/>
</dbReference>
<keyword evidence="3 5" id="KW-0732">Signal</keyword>
<dbReference type="STRING" id="1441930.Z042_06320"/>
<dbReference type="eggNOG" id="COG3539">
    <property type="taxonomic scope" value="Bacteria"/>
</dbReference>
<dbReference type="PANTHER" id="PTHR33420">
    <property type="entry name" value="FIMBRIAL SUBUNIT ELFA-RELATED"/>
    <property type="match status" value="1"/>
</dbReference>
<protein>
    <recommendedName>
        <fullName evidence="6">Fimbrial-type adhesion domain-containing protein</fullName>
    </recommendedName>
</protein>